<dbReference type="EMBL" id="JANPWB010000007">
    <property type="protein sequence ID" value="KAJ1168073.1"/>
    <property type="molecule type" value="Genomic_DNA"/>
</dbReference>
<protein>
    <submittedName>
        <fullName evidence="1">Uncharacterized protein</fullName>
    </submittedName>
</protein>
<evidence type="ECO:0000313" key="1">
    <source>
        <dbReference type="EMBL" id="KAJ1168073.1"/>
    </source>
</evidence>
<comment type="caution">
    <text evidence="1">The sequence shown here is derived from an EMBL/GenBank/DDBJ whole genome shotgun (WGS) entry which is preliminary data.</text>
</comment>
<dbReference type="Proteomes" id="UP001066276">
    <property type="component" value="Chromosome 4_1"/>
</dbReference>
<sequence length="89" mass="9775">MGRCFLYLTSGVHRPWCRQRCRCQQERCRRGCPGCDVSRRCRSAEPTGRSTSNGSVKSSYDCVSETRVAVRSGALRLHAASGGHGAGQR</sequence>
<accession>A0AAV7SVA0</accession>
<keyword evidence="2" id="KW-1185">Reference proteome</keyword>
<reference evidence="1" key="1">
    <citation type="journal article" date="2022" name="bioRxiv">
        <title>Sequencing and chromosome-scale assembly of the giantPleurodeles waltlgenome.</title>
        <authorList>
            <person name="Brown T."/>
            <person name="Elewa A."/>
            <person name="Iarovenko S."/>
            <person name="Subramanian E."/>
            <person name="Araus A.J."/>
            <person name="Petzold A."/>
            <person name="Susuki M."/>
            <person name="Suzuki K.-i.T."/>
            <person name="Hayashi T."/>
            <person name="Toyoda A."/>
            <person name="Oliveira C."/>
            <person name="Osipova E."/>
            <person name="Leigh N.D."/>
            <person name="Simon A."/>
            <person name="Yun M.H."/>
        </authorList>
    </citation>
    <scope>NUCLEOTIDE SEQUENCE</scope>
    <source>
        <strain evidence="1">20211129_DDA</strain>
        <tissue evidence="1">Liver</tissue>
    </source>
</reference>
<proteinExistence type="predicted"/>
<evidence type="ECO:0000313" key="2">
    <source>
        <dbReference type="Proteomes" id="UP001066276"/>
    </source>
</evidence>
<organism evidence="1 2">
    <name type="scientific">Pleurodeles waltl</name>
    <name type="common">Iberian ribbed newt</name>
    <dbReference type="NCBI Taxonomy" id="8319"/>
    <lineage>
        <taxon>Eukaryota</taxon>
        <taxon>Metazoa</taxon>
        <taxon>Chordata</taxon>
        <taxon>Craniata</taxon>
        <taxon>Vertebrata</taxon>
        <taxon>Euteleostomi</taxon>
        <taxon>Amphibia</taxon>
        <taxon>Batrachia</taxon>
        <taxon>Caudata</taxon>
        <taxon>Salamandroidea</taxon>
        <taxon>Salamandridae</taxon>
        <taxon>Pleurodelinae</taxon>
        <taxon>Pleurodeles</taxon>
    </lineage>
</organism>
<name>A0AAV7SVA0_PLEWA</name>
<dbReference type="AlphaFoldDB" id="A0AAV7SVA0"/>
<gene>
    <name evidence="1" type="ORF">NDU88_000027</name>
</gene>